<keyword evidence="4" id="KW-0472">Membrane</keyword>
<gene>
    <name evidence="5" type="ORF">OS493_023248</name>
</gene>
<evidence type="ECO:0000256" key="1">
    <source>
        <dbReference type="ARBA" id="ARBA00006484"/>
    </source>
</evidence>
<organism evidence="5 6">
    <name type="scientific">Desmophyllum pertusum</name>
    <dbReference type="NCBI Taxonomy" id="174260"/>
    <lineage>
        <taxon>Eukaryota</taxon>
        <taxon>Metazoa</taxon>
        <taxon>Cnidaria</taxon>
        <taxon>Anthozoa</taxon>
        <taxon>Hexacorallia</taxon>
        <taxon>Scleractinia</taxon>
        <taxon>Caryophylliina</taxon>
        <taxon>Caryophylliidae</taxon>
        <taxon>Desmophyllum</taxon>
    </lineage>
</organism>
<dbReference type="FunFam" id="3.40.50.720:FF:000074">
    <property type="entry name" value="Retinol dehydrogenase type 1"/>
    <property type="match status" value="1"/>
</dbReference>
<dbReference type="InterPro" id="IPR002347">
    <property type="entry name" value="SDR_fam"/>
</dbReference>
<keyword evidence="4" id="KW-0812">Transmembrane</keyword>
<comment type="caution">
    <text evidence="5">The sequence shown here is derived from an EMBL/GenBank/DDBJ whole genome shotgun (WGS) entry which is preliminary data.</text>
</comment>
<dbReference type="InterPro" id="IPR036291">
    <property type="entry name" value="NAD(P)-bd_dom_sf"/>
</dbReference>
<keyword evidence="4" id="KW-1133">Transmembrane helix</keyword>
<comment type="similarity">
    <text evidence="1 3">Belongs to the short-chain dehydrogenases/reductases (SDR) family.</text>
</comment>
<evidence type="ECO:0000256" key="2">
    <source>
        <dbReference type="ARBA" id="ARBA00023002"/>
    </source>
</evidence>
<feature type="transmembrane region" description="Helical" evidence="4">
    <location>
        <begin position="6"/>
        <end position="25"/>
    </location>
</feature>
<dbReference type="GO" id="GO:0016491">
    <property type="term" value="F:oxidoreductase activity"/>
    <property type="evidence" value="ECO:0007669"/>
    <property type="project" value="UniProtKB-KW"/>
</dbReference>
<dbReference type="PANTHER" id="PTHR43313:SF50">
    <property type="entry name" value="GH26015P"/>
    <property type="match status" value="1"/>
</dbReference>
<dbReference type="PRINTS" id="PR00081">
    <property type="entry name" value="GDHRDH"/>
</dbReference>
<dbReference type="Pfam" id="PF00106">
    <property type="entry name" value="adh_short"/>
    <property type="match status" value="1"/>
</dbReference>
<accession>A0A9W9YNI8</accession>
<dbReference type="Gene3D" id="3.40.50.720">
    <property type="entry name" value="NAD(P)-binding Rossmann-like Domain"/>
    <property type="match status" value="1"/>
</dbReference>
<keyword evidence="6" id="KW-1185">Reference proteome</keyword>
<dbReference type="PRINTS" id="PR00080">
    <property type="entry name" value="SDRFAMILY"/>
</dbReference>
<dbReference type="OrthoDB" id="5296at2759"/>
<dbReference type="AlphaFoldDB" id="A0A9W9YNI8"/>
<dbReference type="Proteomes" id="UP001163046">
    <property type="component" value="Unassembled WGS sequence"/>
</dbReference>
<dbReference type="GO" id="GO:0008202">
    <property type="term" value="P:steroid metabolic process"/>
    <property type="evidence" value="ECO:0007669"/>
    <property type="project" value="TreeGrafter"/>
</dbReference>
<reference evidence="5" key="1">
    <citation type="submission" date="2023-01" db="EMBL/GenBank/DDBJ databases">
        <title>Genome assembly of the deep-sea coral Lophelia pertusa.</title>
        <authorList>
            <person name="Herrera S."/>
            <person name="Cordes E."/>
        </authorList>
    </citation>
    <scope>NUCLEOTIDE SEQUENCE</scope>
    <source>
        <strain evidence="5">USNM1676648</strain>
        <tissue evidence="5">Polyp</tissue>
    </source>
</reference>
<keyword evidence="2" id="KW-0560">Oxidoreductase</keyword>
<protein>
    <submittedName>
        <fullName evidence="5">Uncharacterized protein</fullName>
    </submittedName>
</protein>
<evidence type="ECO:0000256" key="3">
    <source>
        <dbReference type="RuleBase" id="RU000363"/>
    </source>
</evidence>
<name>A0A9W9YNI8_9CNID</name>
<dbReference type="PANTHER" id="PTHR43313">
    <property type="entry name" value="SHORT-CHAIN DEHYDROGENASE/REDUCTASE FAMILY 9C"/>
    <property type="match status" value="1"/>
</dbReference>
<dbReference type="PROSITE" id="PS00061">
    <property type="entry name" value="ADH_SHORT"/>
    <property type="match status" value="1"/>
</dbReference>
<dbReference type="SUPFAM" id="SSF51735">
    <property type="entry name" value="NAD(P)-binding Rossmann-fold domains"/>
    <property type="match status" value="1"/>
</dbReference>
<dbReference type="EMBL" id="MU827318">
    <property type="protein sequence ID" value="KAJ7357773.1"/>
    <property type="molecule type" value="Genomic_DNA"/>
</dbReference>
<proteinExistence type="inferred from homology"/>
<sequence>MYPNMFIAGAVSVIILCLTLLKFLGKRKVQNLDSKYVFITGCDSGFGREIAVRLDKMGVRVLAACLTKQGEQDLTSMTSDQLKTFQMDVTDSQQIKDVFEQVKNMLPSEHGIWGLVNNAGISSLTPIEWTPLDQLKRIADVNLWGMMDVTKTFLPLVKKSQGRVVNMSSMLGRVSLPGQSGYCISKYGVEAFSDALRREMSPWRVLVSVIEPGAFKTGIMNAERAVETMRKLWDDLSPELKKDYGDKYLGRVSDRIVEGLNACSSDTFRVVDAIVDALTSQRPQTRYAVGWDAKLMIFISFLPTFIADRFLKK</sequence>
<evidence type="ECO:0000313" key="5">
    <source>
        <dbReference type="EMBL" id="KAJ7357773.1"/>
    </source>
</evidence>
<evidence type="ECO:0000313" key="6">
    <source>
        <dbReference type="Proteomes" id="UP001163046"/>
    </source>
</evidence>
<evidence type="ECO:0000256" key="4">
    <source>
        <dbReference type="SAM" id="Phobius"/>
    </source>
</evidence>
<dbReference type="InterPro" id="IPR020904">
    <property type="entry name" value="Sc_DH/Rdtase_CS"/>
</dbReference>